<evidence type="ECO:0000256" key="2">
    <source>
        <dbReference type="SAM" id="Phobius"/>
    </source>
</evidence>
<reference evidence="3" key="2">
    <citation type="submission" date="2020-09" db="EMBL/GenBank/DDBJ databases">
        <authorList>
            <person name="Sun Q."/>
            <person name="Ohkuma M."/>
        </authorList>
    </citation>
    <scope>NUCLEOTIDE SEQUENCE</scope>
    <source>
        <strain evidence="3">JCM 4125</strain>
    </source>
</reference>
<comment type="caution">
    <text evidence="3">The sequence shown here is derived from an EMBL/GenBank/DDBJ whole genome shotgun (WGS) entry which is preliminary data.</text>
</comment>
<keyword evidence="2" id="KW-1133">Transmembrane helix</keyword>
<name>A0A918LX73_9ACTN</name>
<protein>
    <submittedName>
        <fullName evidence="3">Uncharacterized protein</fullName>
    </submittedName>
</protein>
<evidence type="ECO:0000256" key="1">
    <source>
        <dbReference type="SAM" id="MobiDB-lite"/>
    </source>
</evidence>
<sequence>MTLHMDGTAVLILLVATAAAVAVYRLRDQAATGGGPHARDLVGAICVWGTVVAALVALFAFSPPAPTDGDSRAPTQTTSSAP</sequence>
<reference evidence="3" key="1">
    <citation type="journal article" date="2014" name="Int. J. Syst. Evol. Microbiol.">
        <title>Complete genome sequence of Corynebacterium casei LMG S-19264T (=DSM 44701T), isolated from a smear-ripened cheese.</title>
        <authorList>
            <consortium name="US DOE Joint Genome Institute (JGI-PGF)"/>
            <person name="Walter F."/>
            <person name="Albersmeier A."/>
            <person name="Kalinowski J."/>
            <person name="Ruckert C."/>
        </authorList>
    </citation>
    <scope>NUCLEOTIDE SEQUENCE</scope>
    <source>
        <strain evidence="3">JCM 4125</strain>
    </source>
</reference>
<accession>A0A918LX73</accession>
<gene>
    <name evidence="3" type="ORF">GCM10010226_46130</name>
</gene>
<keyword evidence="2" id="KW-0812">Transmembrane</keyword>
<organism evidence="3 4">
    <name type="scientific">Streptomyces phaeofaciens</name>
    <dbReference type="NCBI Taxonomy" id="68254"/>
    <lineage>
        <taxon>Bacteria</taxon>
        <taxon>Bacillati</taxon>
        <taxon>Actinomycetota</taxon>
        <taxon>Actinomycetes</taxon>
        <taxon>Kitasatosporales</taxon>
        <taxon>Streptomycetaceae</taxon>
        <taxon>Streptomyces</taxon>
    </lineage>
</organism>
<keyword evidence="4" id="KW-1185">Reference proteome</keyword>
<evidence type="ECO:0000313" key="3">
    <source>
        <dbReference type="EMBL" id="GGT63032.1"/>
    </source>
</evidence>
<keyword evidence="2" id="KW-0472">Membrane</keyword>
<feature type="region of interest" description="Disordered" evidence="1">
    <location>
        <begin position="62"/>
        <end position="82"/>
    </location>
</feature>
<evidence type="ECO:0000313" key="4">
    <source>
        <dbReference type="Proteomes" id="UP000646776"/>
    </source>
</evidence>
<dbReference type="AlphaFoldDB" id="A0A918LX73"/>
<feature type="compositionally biased region" description="Polar residues" evidence="1">
    <location>
        <begin position="73"/>
        <end position="82"/>
    </location>
</feature>
<feature type="transmembrane region" description="Helical" evidence="2">
    <location>
        <begin position="41"/>
        <end position="62"/>
    </location>
</feature>
<dbReference type="Proteomes" id="UP000646776">
    <property type="component" value="Unassembled WGS sequence"/>
</dbReference>
<proteinExistence type="predicted"/>
<dbReference type="EMBL" id="BMSA01000013">
    <property type="protein sequence ID" value="GGT63032.1"/>
    <property type="molecule type" value="Genomic_DNA"/>
</dbReference>